<organism evidence="1 2">
    <name type="scientific">Catharanthus roseus</name>
    <name type="common">Madagascar periwinkle</name>
    <name type="synonym">Vinca rosea</name>
    <dbReference type="NCBI Taxonomy" id="4058"/>
    <lineage>
        <taxon>Eukaryota</taxon>
        <taxon>Viridiplantae</taxon>
        <taxon>Streptophyta</taxon>
        <taxon>Embryophyta</taxon>
        <taxon>Tracheophyta</taxon>
        <taxon>Spermatophyta</taxon>
        <taxon>Magnoliopsida</taxon>
        <taxon>eudicotyledons</taxon>
        <taxon>Gunneridae</taxon>
        <taxon>Pentapetalae</taxon>
        <taxon>asterids</taxon>
        <taxon>lamiids</taxon>
        <taxon>Gentianales</taxon>
        <taxon>Apocynaceae</taxon>
        <taxon>Rauvolfioideae</taxon>
        <taxon>Vinceae</taxon>
        <taxon>Catharanthinae</taxon>
        <taxon>Catharanthus</taxon>
    </lineage>
</organism>
<evidence type="ECO:0000313" key="2">
    <source>
        <dbReference type="Proteomes" id="UP001060085"/>
    </source>
</evidence>
<comment type="caution">
    <text evidence="1">The sequence shown here is derived from an EMBL/GenBank/DDBJ whole genome shotgun (WGS) entry which is preliminary data.</text>
</comment>
<sequence length="181" mass="20722">MALEMHLFSPKSIRSRCLPIFPPNPRPYTTTIHLLTTSPPKRTLQISNSRSKNNRFTDVGLAAELAAEVEKINAQTVQKEEALKKGRELLFKELCNYMDLEADEFKKKWRKMNEDDKWVLIKGFVSEWGTNFHPLSAKSVKSLIDEYLVKDIHVEEDGSSSAAMLFPTLKKFMGFSQNNKG</sequence>
<keyword evidence="2" id="KW-1185">Reference proteome</keyword>
<gene>
    <name evidence="1" type="ORF">M9H77_20610</name>
</gene>
<reference evidence="2" key="1">
    <citation type="journal article" date="2023" name="Nat. Plants">
        <title>Single-cell RNA sequencing provides a high-resolution roadmap for understanding the multicellular compartmentation of specialized metabolism.</title>
        <authorList>
            <person name="Sun S."/>
            <person name="Shen X."/>
            <person name="Li Y."/>
            <person name="Li Y."/>
            <person name="Wang S."/>
            <person name="Li R."/>
            <person name="Zhang H."/>
            <person name="Shen G."/>
            <person name="Guo B."/>
            <person name="Wei J."/>
            <person name="Xu J."/>
            <person name="St-Pierre B."/>
            <person name="Chen S."/>
            <person name="Sun C."/>
        </authorList>
    </citation>
    <scope>NUCLEOTIDE SEQUENCE [LARGE SCALE GENOMIC DNA]</scope>
</reference>
<dbReference type="Proteomes" id="UP001060085">
    <property type="component" value="Linkage Group LG05"/>
</dbReference>
<accession>A0ACC0AK01</accession>
<evidence type="ECO:0000313" key="1">
    <source>
        <dbReference type="EMBL" id="KAI5661287.1"/>
    </source>
</evidence>
<dbReference type="EMBL" id="CM044705">
    <property type="protein sequence ID" value="KAI5661287.1"/>
    <property type="molecule type" value="Genomic_DNA"/>
</dbReference>
<name>A0ACC0AK01_CATRO</name>
<proteinExistence type="predicted"/>
<protein>
    <submittedName>
        <fullName evidence="1">Uncharacterized protein</fullName>
    </submittedName>
</protein>